<evidence type="ECO:0000313" key="12">
    <source>
        <dbReference type="EMBL" id="MCO6158879.1"/>
    </source>
</evidence>
<dbReference type="Gene3D" id="3.30.1150.10">
    <property type="match status" value="1"/>
</dbReference>
<evidence type="ECO:0000256" key="6">
    <source>
        <dbReference type="ARBA" id="ARBA00022692"/>
    </source>
</evidence>
<keyword evidence="8" id="KW-1133">Transmembrane helix</keyword>
<dbReference type="InterPro" id="IPR006260">
    <property type="entry name" value="TonB/TolA_C"/>
</dbReference>
<feature type="region of interest" description="Disordered" evidence="10">
    <location>
        <begin position="71"/>
        <end position="96"/>
    </location>
</feature>
<dbReference type="InterPro" id="IPR037682">
    <property type="entry name" value="TonB_C"/>
</dbReference>
<comment type="subcellular location">
    <subcellularLocation>
        <location evidence="1">Cell inner membrane</location>
        <topology evidence="1">Single-pass membrane protein</topology>
        <orientation evidence="1">Periplasmic side</orientation>
    </subcellularLocation>
</comment>
<dbReference type="PANTHER" id="PTHR33446:SF2">
    <property type="entry name" value="PROTEIN TONB"/>
    <property type="match status" value="1"/>
</dbReference>
<evidence type="ECO:0000256" key="10">
    <source>
        <dbReference type="SAM" id="MobiDB-lite"/>
    </source>
</evidence>
<comment type="similarity">
    <text evidence="2">Belongs to the TonB family.</text>
</comment>
<feature type="compositionally biased region" description="Basic and acidic residues" evidence="10">
    <location>
        <begin position="84"/>
        <end position="94"/>
    </location>
</feature>
<dbReference type="NCBIfam" id="TIGR01352">
    <property type="entry name" value="tonB_Cterm"/>
    <property type="match status" value="1"/>
</dbReference>
<dbReference type="Pfam" id="PF03544">
    <property type="entry name" value="TonB_C"/>
    <property type="match status" value="1"/>
</dbReference>
<evidence type="ECO:0000256" key="7">
    <source>
        <dbReference type="ARBA" id="ARBA00022927"/>
    </source>
</evidence>
<keyword evidence="6" id="KW-0812">Transmembrane</keyword>
<accession>A0ABT1CFS3</accession>
<organism evidence="12 13">
    <name type="scientific">Asaia lannensis NBRC 102526</name>
    <dbReference type="NCBI Taxonomy" id="1307926"/>
    <lineage>
        <taxon>Bacteria</taxon>
        <taxon>Pseudomonadati</taxon>
        <taxon>Pseudomonadota</taxon>
        <taxon>Alphaproteobacteria</taxon>
        <taxon>Acetobacterales</taxon>
        <taxon>Acetobacteraceae</taxon>
        <taxon>Asaia</taxon>
    </lineage>
</organism>
<keyword evidence="4" id="KW-1003">Cell membrane</keyword>
<sequence length="418" mass="44787">MPDRVAKQVPCLPAQVVACVLILAGVLLKRTLPVDPAPPPSGAVHGPRPDRKRARNEPLLFAPAARSTRALPPMRGSRAPLTHYEPRTGLEPDLKPAGTSLIRPQVLEDPGVITVLVVSAVAHALLLGLLIYEGARHARGLPQGIDQPQVEMMFAPPSRSGMAGPHEDKPGGEEKPSESHDAPSASSPDKEQEQQPDEEESVPTPAPPTPTPPASPPIPDGPSTEIPKTRTDRPVSPGIAKSGTKSQTHAHSHRSSRRPTAKQSDNPFANMTTLDFGEAPSTPRRQRGRRGGSGAPIDMSLGPLSTNGQINAPFMTRNSIRGVSDDYGSEIDRWIRAHLYYPEDAIKNGEDGPSSVHVVLDRNGRVKSVRLTGQSGSYSLDAATTGMFQGAQLPPVPPDMKGDHFDIDLTINYILIRR</sequence>
<evidence type="ECO:0000259" key="11">
    <source>
        <dbReference type="PROSITE" id="PS52015"/>
    </source>
</evidence>
<evidence type="ECO:0000256" key="4">
    <source>
        <dbReference type="ARBA" id="ARBA00022475"/>
    </source>
</evidence>
<evidence type="ECO:0000256" key="2">
    <source>
        <dbReference type="ARBA" id="ARBA00006555"/>
    </source>
</evidence>
<feature type="domain" description="TonB C-terminal" evidence="11">
    <location>
        <begin position="326"/>
        <end position="418"/>
    </location>
</feature>
<reference evidence="12 13" key="1">
    <citation type="submission" date="2022-06" db="EMBL/GenBank/DDBJ databases">
        <title>Whole-genome of Asaia lannensis strain LMG 27011T.</title>
        <authorList>
            <person name="Sombolestani A."/>
        </authorList>
    </citation>
    <scope>NUCLEOTIDE SEQUENCE [LARGE SCALE GENOMIC DNA]</scope>
    <source>
        <strain evidence="12 13">NBRC 102526</strain>
    </source>
</reference>
<keyword evidence="5" id="KW-0997">Cell inner membrane</keyword>
<evidence type="ECO:0000256" key="5">
    <source>
        <dbReference type="ARBA" id="ARBA00022519"/>
    </source>
</evidence>
<protein>
    <submittedName>
        <fullName evidence="12">Energy transducer TonB</fullName>
    </submittedName>
</protein>
<evidence type="ECO:0000256" key="8">
    <source>
        <dbReference type="ARBA" id="ARBA00022989"/>
    </source>
</evidence>
<gene>
    <name evidence="12" type="ORF">NF685_02400</name>
</gene>
<evidence type="ECO:0000256" key="3">
    <source>
        <dbReference type="ARBA" id="ARBA00022448"/>
    </source>
</evidence>
<name>A0ABT1CFS3_9PROT</name>
<feature type="compositionally biased region" description="Pro residues" evidence="10">
    <location>
        <begin position="204"/>
        <end position="220"/>
    </location>
</feature>
<keyword evidence="7" id="KW-0653">Protein transport</keyword>
<evidence type="ECO:0000256" key="9">
    <source>
        <dbReference type="ARBA" id="ARBA00023136"/>
    </source>
</evidence>
<feature type="region of interest" description="Disordered" evidence="10">
    <location>
        <begin position="34"/>
        <end position="55"/>
    </location>
</feature>
<comment type="caution">
    <text evidence="12">The sequence shown here is derived from an EMBL/GenBank/DDBJ whole genome shotgun (WGS) entry which is preliminary data.</text>
</comment>
<feature type="compositionally biased region" description="Basic and acidic residues" evidence="10">
    <location>
        <begin position="165"/>
        <end position="181"/>
    </location>
</feature>
<dbReference type="InterPro" id="IPR051045">
    <property type="entry name" value="TonB-dependent_transducer"/>
</dbReference>
<keyword evidence="9" id="KW-0472">Membrane</keyword>
<feature type="compositionally biased region" description="Basic residues" evidence="10">
    <location>
        <begin position="248"/>
        <end position="260"/>
    </location>
</feature>
<dbReference type="SUPFAM" id="SSF74653">
    <property type="entry name" value="TolA/TonB C-terminal domain"/>
    <property type="match status" value="1"/>
</dbReference>
<dbReference type="RefSeq" id="WP_252848435.1">
    <property type="nucleotide sequence ID" value="NZ_BAPW01000034.1"/>
</dbReference>
<keyword evidence="13" id="KW-1185">Reference proteome</keyword>
<dbReference type="EMBL" id="JAMXQU010000001">
    <property type="protein sequence ID" value="MCO6158879.1"/>
    <property type="molecule type" value="Genomic_DNA"/>
</dbReference>
<proteinExistence type="inferred from homology"/>
<evidence type="ECO:0000313" key="13">
    <source>
        <dbReference type="Proteomes" id="UP001523401"/>
    </source>
</evidence>
<keyword evidence="3" id="KW-0813">Transport</keyword>
<dbReference type="Proteomes" id="UP001523401">
    <property type="component" value="Unassembled WGS sequence"/>
</dbReference>
<evidence type="ECO:0000256" key="1">
    <source>
        <dbReference type="ARBA" id="ARBA00004383"/>
    </source>
</evidence>
<feature type="region of interest" description="Disordered" evidence="10">
    <location>
        <begin position="155"/>
        <end position="306"/>
    </location>
</feature>
<dbReference type="PROSITE" id="PS52015">
    <property type="entry name" value="TONB_CTD"/>
    <property type="match status" value="1"/>
</dbReference>
<dbReference type="PANTHER" id="PTHR33446">
    <property type="entry name" value="PROTEIN TONB-RELATED"/>
    <property type="match status" value="1"/>
</dbReference>
<feature type="compositionally biased region" description="Polar residues" evidence="10">
    <location>
        <begin position="261"/>
        <end position="273"/>
    </location>
</feature>